<evidence type="ECO:0000256" key="5">
    <source>
        <dbReference type="SAM" id="MobiDB-lite"/>
    </source>
</evidence>
<accession>A0ABU3M069</accession>
<evidence type="ECO:0000259" key="6">
    <source>
        <dbReference type="Pfam" id="PF04539"/>
    </source>
</evidence>
<dbReference type="InterPro" id="IPR007630">
    <property type="entry name" value="RNA_pol_sigma70_r4"/>
</dbReference>
<dbReference type="PANTHER" id="PTHR30385:SF4">
    <property type="entry name" value="RNA POLYMERASE SIGMA-E FACTOR"/>
    <property type="match status" value="1"/>
</dbReference>
<dbReference type="InterPro" id="IPR013325">
    <property type="entry name" value="RNA_pol_sigma_r2"/>
</dbReference>
<evidence type="ECO:0000256" key="3">
    <source>
        <dbReference type="ARBA" id="ARBA00023125"/>
    </source>
</evidence>
<dbReference type="RefSeq" id="WP_194079751.1">
    <property type="nucleotide sequence ID" value="NZ_JADDXU010000005.1"/>
</dbReference>
<dbReference type="SUPFAM" id="SSF88659">
    <property type="entry name" value="Sigma3 and sigma4 domains of RNA polymerase sigma factors"/>
    <property type="match status" value="2"/>
</dbReference>
<dbReference type="InterPro" id="IPR007624">
    <property type="entry name" value="RNA_pol_sigma70_r3"/>
</dbReference>
<dbReference type="Pfam" id="PF04542">
    <property type="entry name" value="Sigma70_r2"/>
    <property type="match status" value="1"/>
</dbReference>
<feature type="domain" description="RNA polymerase sigma-70 region 4" evidence="8">
    <location>
        <begin position="322"/>
        <end position="371"/>
    </location>
</feature>
<name>A0ABU3M069_9ACTN</name>
<keyword evidence="4" id="KW-0804">Transcription</keyword>
<evidence type="ECO:0000313" key="9">
    <source>
        <dbReference type="EMBL" id="MDT7844207.1"/>
    </source>
</evidence>
<feature type="domain" description="RNA polymerase sigma-70 region 2" evidence="7">
    <location>
        <begin position="157"/>
        <end position="226"/>
    </location>
</feature>
<dbReference type="Pfam" id="PF04539">
    <property type="entry name" value="Sigma70_r3"/>
    <property type="match status" value="1"/>
</dbReference>
<feature type="region of interest" description="Disordered" evidence="5">
    <location>
        <begin position="1"/>
        <end position="130"/>
    </location>
</feature>
<feature type="compositionally biased region" description="Low complexity" evidence="5">
    <location>
        <begin position="32"/>
        <end position="45"/>
    </location>
</feature>
<evidence type="ECO:0000256" key="1">
    <source>
        <dbReference type="ARBA" id="ARBA00023015"/>
    </source>
</evidence>
<protein>
    <submittedName>
        <fullName evidence="9">RNA polymerase sigma factor SigF</fullName>
    </submittedName>
</protein>
<dbReference type="CDD" id="cd06171">
    <property type="entry name" value="Sigma70_r4"/>
    <property type="match status" value="1"/>
</dbReference>
<dbReference type="InterPro" id="IPR000943">
    <property type="entry name" value="RNA_pol_sigma70"/>
</dbReference>
<dbReference type="EMBL" id="JAVTLL010000018">
    <property type="protein sequence ID" value="MDT7844207.1"/>
    <property type="molecule type" value="Genomic_DNA"/>
</dbReference>
<dbReference type="InterPro" id="IPR014284">
    <property type="entry name" value="RNA_pol_sigma-70_dom"/>
</dbReference>
<feature type="compositionally biased region" description="Basic and acidic residues" evidence="5">
    <location>
        <begin position="7"/>
        <end position="19"/>
    </location>
</feature>
<dbReference type="Proteomes" id="UP001257948">
    <property type="component" value="Unassembled WGS sequence"/>
</dbReference>
<dbReference type="Gene3D" id="1.10.10.10">
    <property type="entry name" value="Winged helix-like DNA-binding domain superfamily/Winged helix DNA-binding domain"/>
    <property type="match status" value="2"/>
</dbReference>
<keyword evidence="3" id="KW-0238">DNA-binding</keyword>
<dbReference type="SUPFAM" id="SSF88946">
    <property type="entry name" value="Sigma2 domain of RNA polymerase sigma factors"/>
    <property type="match status" value="1"/>
</dbReference>
<dbReference type="InterPro" id="IPR013324">
    <property type="entry name" value="RNA_pol_sigma_r3/r4-like"/>
</dbReference>
<dbReference type="PRINTS" id="PR00046">
    <property type="entry name" value="SIGMA70FCT"/>
</dbReference>
<evidence type="ECO:0000259" key="7">
    <source>
        <dbReference type="Pfam" id="PF04542"/>
    </source>
</evidence>
<organism evidence="9 10">
    <name type="scientific">Streptomyces justiciae</name>
    <dbReference type="NCBI Taxonomy" id="2780140"/>
    <lineage>
        <taxon>Bacteria</taxon>
        <taxon>Bacillati</taxon>
        <taxon>Actinomycetota</taxon>
        <taxon>Actinomycetes</taxon>
        <taxon>Kitasatosporales</taxon>
        <taxon>Streptomycetaceae</taxon>
        <taxon>Streptomyces</taxon>
    </lineage>
</organism>
<dbReference type="Gene3D" id="1.20.120.1810">
    <property type="match status" value="1"/>
</dbReference>
<sequence>MRTGDGPVRDEERGTRELPAEGTGGSRHSGDSIDGAVDAAGVAGIPEQARPHPEDDSPGAGFLDDGQRDEEGAVRSTSLDGRIGVSPVRAETRARGRATGRTMSEHERDDQQGEQSGQSGQATQHDPQDRSGARAMFIELRKLKDGSPEYADLRNKLVRMHLPLVEHLARRFRNRGEPLDDLTQVATIGLIKSVDRFDPERGVEFSTYATPTVVGEIKRHFRDKGWAVRVPRRLQELRLALTTATAELSQQHGRSPTVHELAEKLAISEEEVLEGLESANAYSTLSLDVPDTDDESPAVADTLGAEDEALEGVEYRESLKPLLEDLPPREKRILLLRFFGNMTQSQIAQEVGISQMHVSRLLARTLAQLREKLLVEE</sequence>
<keyword evidence="2" id="KW-0731">Sigma factor</keyword>
<evidence type="ECO:0000256" key="4">
    <source>
        <dbReference type="ARBA" id="ARBA00023163"/>
    </source>
</evidence>
<evidence type="ECO:0000313" key="10">
    <source>
        <dbReference type="Proteomes" id="UP001257948"/>
    </source>
</evidence>
<dbReference type="InterPro" id="IPR036388">
    <property type="entry name" value="WH-like_DNA-bd_sf"/>
</dbReference>
<dbReference type="PANTHER" id="PTHR30385">
    <property type="entry name" value="SIGMA FACTOR F FLAGELLAR"/>
    <property type="match status" value="1"/>
</dbReference>
<keyword evidence="10" id="KW-1185">Reference proteome</keyword>
<dbReference type="InterPro" id="IPR014322">
    <property type="entry name" value="RNA_pol_sigma-B/F/G"/>
</dbReference>
<evidence type="ECO:0000256" key="2">
    <source>
        <dbReference type="ARBA" id="ARBA00023082"/>
    </source>
</evidence>
<dbReference type="InterPro" id="IPR007627">
    <property type="entry name" value="RNA_pol_sigma70_r2"/>
</dbReference>
<dbReference type="NCBIfam" id="TIGR02937">
    <property type="entry name" value="sigma70-ECF"/>
    <property type="match status" value="1"/>
</dbReference>
<dbReference type="NCBIfam" id="TIGR02980">
    <property type="entry name" value="SigBFG"/>
    <property type="match status" value="1"/>
</dbReference>
<feature type="domain" description="RNA polymerase sigma-70 region 3" evidence="6">
    <location>
        <begin position="238"/>
        <end position="297"/>
    </location>
</feature>
<evidence type="ECO:0000259" key="8">
    <source>
        <dbReference type="Pfam" id="PF04545"/>
    </source>
</evidence>
<dbReference type="Pfam" id="PF04545">
    <property type="entry name" value="Sigma70_r4"/>
    <property type="match status" value="1"/>
</dbReference>
<comment type="caution">
    <text evidence="9">The sequence shown here is derived from an EMBL/GenBank/DDBJ whole genome shotgun (WGS) entry which is preliminary data.</text>
</comment>
<proteinExistence type="predicted"/>
<reference evidence="10" key="1">
    <citation type="submission" date="2023-07" db="EMBL/GenBank/DDBJ databases">
        <title>Draft genome sequence of the endophytic actinobacterium Streptomyces justiciae WPN32, a potential antibiotic producer.</title>
        <authorList>
            <person name="Yasawong M."/>
            <person name="Pana W."/>
            <person name="Ganta P."/>
            <person name="Santapan N."/>
            <person name="Songngamsuk T."/>
            <person name="Phatcharaharikarn M."/>
            <person name="Kerdtoob S."/>
            <person name="Nantapong N."/>
        </authorList>
    </citation>
    <scope>NUCLEOTIDE SEQUENCE [LARGE SCALE GENOMIC DNA]</scope>
    <source>
        <strain evidence="10">WPN32</strain>
    </source>
</reference>
<gene>
    <name evidence="9" type="ORF">RQC66_26155</name>
</gene>
<keyword evidence="1" id="KW-0805">Transcription regulation</keyword>